<dbReference type="InterPro" id="IPR006206">
    <property type="entry name" value="Mevalonate/galactokinase"/>
</dbReference>
<dbReference type="PRINTS" id="PR00959">
    <property type="entry name" value="MEVGALKINASE"/>
</dbReference>
<evidence type="ECO:0000256" key="4">
    <source>
        <dbReference type="ARBA" id="ARBA00022777"/>
    </source>
</evidence>
<dbReference type="InterPro" id="IPR006203">
    <property type="entry name" value="GHMP_knse_ATP-bd_CS"/>
</dbReference>
<evidence type="ECO:0000256" key="5">
    <source>
        <dbReference type="ARBA" id="ARBA00022840"/>
    </source>
</evidence>
<evidence type="ECO:0000259" key="6">
    <source>
        <dbReference type="Pfam" id="PF00288"/>
    </source>
</evidence>
<keyword evidence="2" id="KW-0808">Transferase</keyword>
<evidence type="ECO:0000256" key="3">
    <source>
        <dbReference type="ARBA" id="ARBA00022741"/>
    </source>
</evidence>
<feature type="domain" description="GHMP kinase C-terminal" evidence="7">
    <location>
        <begin position="359"/>
        <end position="432"/>
    </location>
</feature>
<dbReference type="Proteomes" id="UP000515158">
    <property type="component" value="Unplaced"/>
</dbReference>
<dbReference type="Gene3D" id="1.20.1440.340">
    <property type="match status" value="1"/>
</dbReference>
<dbReference type="CTD" id="39031"/>
<proteinExistence type="inferred from homology"/>
<dbReference type="KEGG" id="tpal:117653437"/>
<keyword evidence="4 10" id="KW-0418">Kinase</keyword>
<feature type="domain" description="GHMP kinase N-terminal" evidence="6">
    <location>
        <begin position="113"/>
        <end position="200"/>
    </location>
</feature>
<name>A0A6P9AA77_THRPL</name>
<dbReference type="InterPro" id="IPR006204">
    <property type="entry name" value="GHMP_kinase_N_dom"/>
</dbReference>
<dbReference type="GO" id="GO:0005829">
    <property type="term" value="C:cytosol"/>
    <property type="evidence" value="ECO:0007669"/>
    <property type="project" value="TreeGrafter"/>
</dbReference>
<evidence type="ECO:0000313" key="10">
    <source>
        <dbReference type="RefSeq" id="XP_034254983.1"/>
    </source>
</evidence>
<dbReference type="PROSITE" id="PS00106">
    <property type="entry name" value="GALACTOKINASE"/>
    <property type="match status" value="1"/>
</dbReference>
<dbReference type="GO" id="GO:0004335">
    <property type="term" value="F:galactokinase activity"/>
    <property type="evidence" value="ECO:0007669"/>
    <property type="project" value="InterPro"/>
</dbReference>
<dbReference type="InterPro" id="IPR020568">
    <property type="entry name" value="Ribosomal_Su5_D2-typ_SF"/>
</dbReference>
<dbReference type="Pfam" id="PF00288">
    <property type="entry name" value="GHMP_kinases_N"/>
    <property type="match status" value="1"/>
</dbReference>
<dbReference type="InterPro" id="IPR013750">
    <property type="entry name" value="GHMP_kinase_C_dom"/>
</dbReference>
<dbReference type="PANTHER" id="PTHR10457">
    <property type="entry name" value="MEVALONATE KINASE/GALACTOKINASE"/>
    <property type="match status" value="1"/>
</dbReference>
<dbReference type="PRINTS" id="PR00473">
    <property type="entry name" value="GALCTOKINASE"/>
</dbReference>
<dbReference type="GeneID" id="117653437"/>
<dbReference type="AlphaFoldDB" id="A0A6P9AA77"/>
<dbReference type="Pfam" id="PF10509">
    <property type="entry name" value="GalKase_gal_bdg"/>
    <property type="match status" value="1"/>
</dbReference>
<comment type="similarity">
    <text evidence="1">Belongs to the GHMP kinase family. GalK subfamily.</text>
</comment>
<dbReference type="PROSITE" id="PS00627">
    <property type="entry name" value="GHMP_KINASES_ATP"/>
    <property type="match status" value="1"/>
</dbReference>
<dbReference type="InParanoid" id="A0A6P9AA77"/>
<keyword evidence="9" id="KW-1185">Reference proteome</keyword>
<keyword evidence="3" id="KW-0547">Nucleotide-binding</keyword>
<evidence type="ECO:0000259" key="7">
    <source>
        <dbReference type="Pfam" id="PF08544"/>
    </source>
</evidence>
<evidence type="ECO:0000259" key="8">
    <source>
        <dbReference type="Pfam" id="PF10509"/>
    </source>
</evidence>
<dbReference type="OrthoDB" id="187738at2759"/>
<gene>
    <name evidence="10" type="primary">LOC117653437</name>
</gene>
<dbReference type="PANTHER" id="PTHR10457:SF7">
    <property type="entry name" value="GALACTOKINASE-RELATED"/>
    <property type="match status" value="1"/>
</dbReference>
<dbReference type="GO" id="GO:0006012">
    <property type="term" value="P:galactose metabolic process"/>
    <property type="evidence" value="ECO:0007669"/>
    <property type="project" value="InterPro"/>
</dbReference>
<dbReference type="PIRSF" id="PIRSF000530">
    <property type="entry name" value="Galactokinase"/>
    <property type="match status" value="1"/>
</dbReference>
<dbReference type="InterPro" id="IPR000705">
    <property type="entry name" value="Galactokinase"/>
</dbReference>
<dbReference type="Gene3D" id="3.30.230.10">
    <property type="match status" value="1"/>
</dbReference>
<evidence type="ECO:0000256" key="2">
    <source>
        <dbReference type="ARBA" id="ARBA00022679"/>
    </source>
</evidence>
<reference evidence="10" key="1">
    <citation type="submission" date="2025-08" db="UniProtKB">
        <authorList>
            <consortium name="RefSeq"/>
        </authorList>
    </citation>
    <scope>IDENTIFICATION</scope>
    <source>
        <tissue evidence="10">Total insect</tissue>
    </source>
</reference>
<dbReference type="GO" id="GO:0005524">
    <property type="term" value="F:ATP binding"/>
    <property type="evidence" value="ECO:0007669"/>
    <property type="project" value="UniProtKB-KW"/>
</dbReference>
<dbReference type="RefSeq" id="XP_034254983.1">
    <property type="nucleotide sequence ID" value="XM_034399092.1"/>
</dbReference>
<dbReference type="InterPro" id="IPR036554">
    <property type="entry name" value="GHMP_kinase_C_sf"/>
</dbReference>
<dbReference type="FunCoup" id="A0A6P9AA77">
    <property type="interactions" value="1589"/>
</dbReference>
<dbReference type="Gene3D" id="3.30.70.3170">
    <property type="match status" value="1"/>
</dbReference>
<evidence type="ECO:0000313" key="9">
    <source>
        <dbReference type="Proteomes" id="UP000515158"/>
    </source>
</evidence>
<dbReference type="NCBIfam" id="TIGR00131">
    <property type="entry name" value="gal_kin"/>
    <property type="match status" value="1"/>
</dbReference>
<feature type="domain" description="Galactokinase N-terminal" evidence="8">
    <location>
        <begin position="26"/>
        <end position="75"/>
    </location>
</feature>
<dbReference type="SUPFAM" id="SSF54211">
    <property type="entry name" value="Ribosomal protein S5 domain 2-like"/>
    <property type="match status" value="1"/>
</dbReference>
<dbReference type="InterPro" id="IPR019539">
    <property type="entry name" value="GalKase_N"/>
</dbReference>
<dbReference type="SUPFAM" id="SSF55060">
    <property type="entry name" value="GHMP Kinase, C-terminal domain"/>
    <property type="match status" value="1"/>
</dbReference>
<dbReference type="InterPro" id="IPR014721">
    <property type="entry name" value="Ribsml_uS5_D2-typ_fold_subgr"/>
</dbReference>
<dbReference type="Pfam" id="PF08544">
    <property type="entry name" value="GHMP_kinases_C"/>
    <property type="match status" value="1"/>
</dbReference>
<evidence type="ECO:0000256" key="1">
    <source>
        <dbReference type="ARBA" id="ARBA00006566"/>
    </source>
</evidence>
<organism evidence="10">
    <name type="scientific">Thrips palmi</name>
    <name type="common">Melon thrips</name>
    <dbReference type="NCBI Taxonomy" id="161013"/>
    <lineage>
        <taxon>Eukaryota</taxon>
        <taxon>Metazoa</taxon>
        <taxon>Ecdysozoa</taxon>
        <taxon>Arthropoda</taxon>
        <taxon>Hexapoda</taxon>
        <taxon>Insecta</taxon>
        <taxon>Pterygota</taxon>
        <taxon>Neoptera</taxon>
        <taxon>Paraneoptera</taxon>
        <taxon>Thysanoptera</taxon>
        <taxon>Terebrantia</taxon>
        <taxon>Thripoidea</taxon>
        <taxon>Thripidae</taxon>
        <taxon>Thrips</taxon>
    </lineage>
</organism>
<accession>A0A6P9AA77</accession>
<protein>
    <submittedName>
        <fullName evidence="10">N-acetylgalactosamine kinase</fullName>
    </submittedName>
</protein>
<keyword evidence="5" id="KW-0067">ATP-binding</keyword>
<dbReference type="InterPro" id="IPR019741">
    <property type="entry name" value="Galactokinase_CS"/>
</dbReference>
<sequence length="458" mass="49471">MGSLNIPTVHSIESFKNEPLLNSVLEKFKNTYGSTPNFVVRVPGRVNLIGEHIDYCGYSVLPMALDQHILIAVSPTGDTSLNLVNVNSKYSTFNGNIKNLNVDDPSLGVLWHNYVLCGIRGVAETYGTKGIVGMNLCVAGNVLPNSGLSSSSALVCAAALATSHANQISLSKEELASLCAKSERYIGTEGGGMDQAIAFLAKPGCAKHISFKPLRSADVKIPAGLAILVAHSFAELNKAAGDQFNHRVAECRLASVILAQKSGLTTWKNLLVLADVQKELNVSLSDMVLRTSELLPKDTYSKEEICEILQISSDEVDQCFLPENTRNTKLFKLRQRATHVFEEALRVSKFQELCTIGSSQKELGELMNQSHDSLRDLYECSHPKLDALVEAARKNGALGARLTGAGWGGCMVALTTAEHADILIASLKETFYTSLPASEKLTGYVFHSQPGNGAFILE</sequence>